<dbReference type="AlphaFoldDB" id="K9WLN4"/>
<sequence>MSQEFKLLADDERPKRMVQDLAKNHRDKASFVQQKSAPFSESTFDSARS</sequence>
<dbReference type="RefSeq" id="WP_015184587.1">
    <property type="nucleotide sequence ID" value="NC_019738.1"/>
</dbReference>
<dbReference type="EMBL" id="CP003630">
    <property type="protein sequence ID" value="AFZ20452.1"/>
    <property type="molecule type" value="Genomic_DNA"/>
</dbReference>
<reference evidence="2 3" key="1">
    <citation type="submission" date="2012-06" db="EMBL/GenBank/DDBJ databases">
        <title>Finished chromosome of genome of Microcoleus sp. PCC 7113.</title>
        <authorList>
            <consortium name="US DOE Joint Genome Institute"/>
            <person name="Gugger M."/>
            <person name="Coursin T."/>
            <person name="Rippka R."/>
            <person name="Tandeau De Marsac N."/>
            <person name="Huntemann M."/>
            <person name="Wei C.-L."/>
            <person name="Han J."/>
            <person name="Detter J.C."/>
            <person name="Han C."/>
            <person name="Tapia R."/>
            <person name="Chen A."/>
            <person name="Kyrpides N."/>
            <person name="Mavromatis K."/>
            <person name="Markowitz V."/>
            <person name="Szeto E."/>
            <person name="Ivanova N."/>
            <person name="Pagani I."/>
            <person name="Pati A."/>
            <person name="Goodwin L."/>
            <person name="Nordberg H.P."/>
            <person name="Cantor M.N."/>
            <person name="Hua S.X."/>
            <person name="Woyke T."/>
            <person name="Kerfeld C.A."/>
        </authorList>
    </citation>
    <scope>NUCLEOTIDE SEQUENCE [LARGE SCALE GENOMIC DNA]</scope>
    <source>
        <strain evidence="2 3">PCC 7113</strain>
    </source>
</reference>
<keyword evidence="3" id="KW-1185">Reference proteome</keyword>
<evidence type="ECO:0000313" key="3">
    <source>
        <dbReference type="Proteomes" id="UP000010471"/>
    </source>
</evidence>
<feature type="compositionally biased region" description="Polar residues" evidence="1">
    <location>
        <begin position="31"/>
        <end position="49"/>
    </location>
</feature>
<evidence type="ECO:0000313" key="2">
    <source>
        <dbReference type="EMBL" id="AFZ20452.1"/>
    </source>
</evidence>
<evidence type="ECO:0000256" key="1">
    <source>
        <dbReference type="SAM" id="MobiDB-lite"/>
    </source>
</evidence>
<dbReference type="Proteomes" id="UP000010471">
    <property type="component" value="Chromosome"/>
</dbReference>
<accession>K9WLN4</accession>
<dbReference type="HOGENOM" id="CLU_3137721_0_0_3"/>
<dbReference type="KEGG" id="mic:Mic7113_4780"/>
<proteinExistence type="predicted"/>
<name>K9WLN4_9CYAN</name>
<organism evidence="2 3">
    <name type="scientific">Allocoleopsis franciscana PCC 7113</name>
    <dbReference type="NCBI Taxonomy" id="1173027"/>
    <lineage>
        <taxon>Bacteria</taxon>
        <taxon>Bacillati</taxon>
        <taxon>Cyanobacteriota</taxon>
        <taxon>Cyanophyceae</taxon>
        <taxon>Coleofasciculales</taxon>
        <taxon>Coleofasciculaceae</taxon>
        <taxon>Allocoleopsis</taxon>
        <taxon>Allocoleopsis franciscana</taxon>
    </lineage>
</organism>
<feature type="region of interest" description="Disordered" evidence="1">
    <location>
        <begin position="26"/>
        <end position="49"/>
    </location>
</feature>
<gene>
    <name evidence="2" type="ORF">Mic7113_4780</name>
</gene>
<protein>
    <submittedName>
        <fullName evidence="2">Uncharacterized protein</fullName>
    </submittedName>
</protein>